<proteinExistence type="predicted"/>
<dbReference type="EMBL" id="JBHRTS010000002">
    <property type="protein sequence ID" value="MFC3193304.1"/>
    <property type="molecule type" value="Genomic_DNA"/>
</dbReference>
<name>A0ABV7J8R6_9GAMM</name>
<dbReference type="PANTHER" id="PTHR38787">
    <property type="entry name" value="REGULATORY P DOMAIN-CONTAINING PROTEIN"/>
    <property type="match status" value="1"/>
</dbReference>
<dbReference type="NCBIfam" id="TIGR04312">
    <property type="entry name" value="choice_anch_B"/>
    <property type="match status" value="1"/>
</dbReference>
<comment type="caution">
    <text evidence="1">The sequence shown here is derived from an EMBL/GenBank/DDBJ whole genome shotgun (WGS) entry which is preliminary data.</text>
</comment>
<evidence type="ECO:0000313" key="2">
    <source>
        <dbReference type="Proteomes" id="UP001595533"/>
    </source>
</evidence>
<keyword evidence="2" id="KW-1185">Reference proteome</keyword>
<sequence length="454" mass="50702">MGRWSNNEANLPVNFNALVLWVLLISWIPVQACHTPSRSAIIGKNYPDMDFAKLMHAAHDQPYTGYQFKGSGSCLGGMADVFPCDHVDLLGHLDLPTIGGGQGSDSWGWKDPKSNRYFALVGRSNGTSFVEVTDPANPVYIGQLPSHVSSSSWRDIKTYGHHAFIVADEIGNHGMQVFDLNRLLTAVDFPVTFTHDALYQQENFREAHNIIINQETGFAYLVGGNTCAGSLHMVNINNPTNPTYAGCFDSDGYTHDAQCVNYIGPDPDYHGRELCFLSNEDTVTVVDVTVKINPTQISKTSYTGHRYTHQGWLTADQRFFIIDDELDEFRDGNNTRTYVMDFRNVDVPVDRGYHESAGASIDHNQYVLNGRTYQANYSRGLRILELGDLRHAEMKEVAFFDTYPPNDNPGFPGAWNVFPFFDNGVVIVSDINRGVFILRPNLPEPDLIFIGGLD</sequence>
<protein>
    <submittedName>
        <fullName evidence="1">Choice-of-anchor B family protein</fullName>
    </submittedName>
</protein>
<dbReference type="InterPro" id="IPR027589">
    <property type="entry name" value="Choice_anch_B"/>
</dbReference>
<accession>A0ABV7J8R6</accession>
<gene>
    <name evidence="1" type="ORF">ACFODZ_03505</name>
</gene>
<reference evidence="2" key="1">
    <citation type="journal article" date="2019" name="Int. J. Syst. Evol. Microbiol.">
        <title>The Global Catalogue of Microorganisms (GCM) 10K type strain sequencing project: providing services to taxonomists for standard genome sequencing and annotation.</title>
        <authorList>
            <consortium name="The Broad Institute Genomics Platform"/>
            <consortium name="The Broad Institute Genome Sequencing Center for Infectious Disease"/>
            <person name="Wu L."/>
            <person name="Ma J."/>
        </authorList>
    </citation>
    <scope>NUCLEOTIDE SEQUENCE [LARGE SCALE GENOMIC DNA]</scope>
    <source>
        <strain evidence="2">KCTC 42953</strain>
    </source>
</reference>
<dbReference type="PANTHER" id="PTHR38787:SF3">
    <property type="entry name" value="REGULATORY P DOMAIN-CONTAINING PROTEIN"/>
    <property type="match status" value="1"/>
</dbReference>
<dbReference type="Proteomes" id="UP001595533">
    <property type="component" value="Unassembled WGS sequence"/>
</dbReference>
<evidence type="ECO:0000313" key="1">
    <source>
        <dbReference type="EMBL" id="MFC3193304.1"/>
    </source>
</evidence>
<organism evidence="1 2">
    <name type="scientific">Marinicella sediminis</name>
    <dbReference type="NCBI Taxonomy" id="1792834"/>
    <lineage>
        <taxon>Bacteria</taxon>
        <taxon>Pseudomonadati</taxon>
        <taxon>Pseudomonadota</taxon>
        <taxon>Gammaproteobacteria</taxon>
        <taxon>Lysobacterales</taxon>
        <taxon>Marinicellaceae</taxon>
        <taxon>Marinicella</taxon>
    </lineage>
</organism>
<dbReference type="RefSeq" id="WP_077409980.1">
    <property type="nucleotide sequence ID" value="NZ_JBHRTS010000002.1"/>
</dbReference>